<reference evidence="3" key="2">
    <citation type="journal article" date="2021" name="PeerJ">
        <title>Extensive microbial diversity within the chicken gut microbiome revealed by metagenomics and culture.</title>
        <authorList>
            <person name="Gilroy R."/>
            <person name="Ravi A."/>
            <person name="Getino M."/>
            <person name="Pursley I."/>
            <person name="Horton D.L."/>
            <person name="Alikhan N.F."/>
            <person name="Baker D."/>
            <person name="Gharbi K."/>
            <person name="Hall N."/>
            <person name="Watson M."/>
            <person name="Adriaenssens E.M."/>
            <person name="Foster-Nyarko E."/>
            <person name="Jarju S."/>
            <person name="Secka A."/>
            <person name="Antonio M."/>
            <person name="Oren A."/>
            <person name="Chaudhuri R.R."/>
            <person name="La Ragione R."/>
            <person name="Hildebrand F."/>
            <person name="Pallen M.J."/>
        </authorList>
    </citation>
    <scope>NUCLEOTIDE SEQUENCE</scope>
    <source>
        <strain evidence="3">ChiBcec16-1751</strain>
    </source>
</reference>
<sequence length="327" mass="37468">MAKSEQQKGKLLVLKDLLERKSDCDHPLSMQDILSHLESQGIAAERKSIYSDLETLREQGMDILYRQGRGGGYYLAARDFELPELKLLVDAVQSSRFLTEKKSLELIAKLERLVSVHEAGQLRRQVVVSGRIKTMNESIYYTVDRIHEAIGRNSTITFRYFDWGMDGEKHFRPRLYEASPYALCWADENYYLIAHSDRHGITHYRVDKMAELTCTGRPRIITDEGRSLDLGAYSKAVFSMFHGQRTTVRMRFHRSLAGVVIDRFGQDTIRVPDGPDHFTVTAEISVSPTFLGWFISFGSRAEILYPPAVRQQMADLLTETLGCYQNE</sequence>
<name>A0A9D1F902_9FIRM</name>
<accession>A0A9D1F902</accession>
<feature type="domain" description="WYL" evidence="1">
    <location>
        <begin position="143"/>
        <end position="213"/>
    </location>
</feature>
<evidence type="ECO:0000313" key="4">
    <source>
        <dbReference type="Proteomes" id="UP000886741"/>
    </source>
</evidence>
<dbReference type="PANTHER" id="PTHR34580:SF1">
    <property type="entry name" value="PROTEIN PAFC"/>
    <property type="match status" value="1"/>
</dbReference>
<dbReference type="InterPro" id="IPR057727">
    <property type="entry name" value="WCX_dom"/>
</dbReference>
<evidence type="ECO:0000313" key="3">
    <source>
        <dbReference type="EMBL" id="HIS64574.1"/>
    </source>
</evidence>
<gene>
    <name evidence="3" type="ORF">IAA83_04280</name>
</gene>
<organism evidence="3 4">
    <name type="scientific">Candidatus Avoscillospira avistercoris</name>
    <dbReference type="NCBI Taxonomy" id="2840707"/>
    <lineage>
        <taxon>Bacteria</taxon>
        <taxon>Bacillati</taxon>
        <taxon>Bacillota</taxon>
        <taxon>Clostridia</taxon>
        <taxon>Eubacteriales</taxon>
        <taxon>Oscillospiraceae</taxon>
        <taxon>Oscillospiraceae incertae sedis</taxon>
        <taxon>Candidatus Avoscillospira</taxon>
    </lineage>
</organism>
<reference evidence="3" key="1">
    <citation type="submission" date="2020-10" db="EMBL/GenBank/DDBJ databases">
        <authorList>
            <person name="Gilroy R."/>
        </authorList>
    </citation>
    <scope>NUCLEOTIDE SEQUENCE</scope>
    <source>
        <strain evidence="3">ChiBcec16-1751</strain>
    </source>
</reference>
<dbReference type="Pfam" id="PF25583">
    <property type="entry name" value="WCX"/>
    <property type="match status" value="1"/>
</dbReference>
<feature type="domain" description="WCX" evidence="2">
    <location>
        <begin position="245"/>
        <end position="320"/>
    </location>
</feature>
<protein>
    <submittedName>
        <fullName evidence="3">WYL domain-containing protein</fullName>
    </submittedName>
</protein>
<dbReference type="InterPro" id="IPR036390">
    <property type="entry name" value="WH_DNA-bd_sf"/>
</dbReference>
<dbReference type="PROSITE" id="PS52050">
    <property type="entry name" value="WYL"/>
    <property type="match status" value="1"/>
</dbReference>
<dbReference type="Pfam" id="PF13280">
    <property type="entry name" value="WYL"/>
    <property type="match status" value="1"/>
</dbReference>
<dbReference type="EMBL" id="DVJJ01000067">
    <property type="protein sequence ID" value="HIS64574.1"/>
    <property type="molecule type" value="Genomic_DNA"/>
</dbReference>
<dbReference type="InterPro" id="IPR051534">
    <property type="entry name" value="CBASS_pafABC_assoc_protein"/>
</dbReference>
<dbReference type="InterPro" id="IPR026881">
    <property type="entry name" value="WYL_dom"/>
</dbReference>
<comment type="caution">
    <text evidence="3">The sequence shown here is derived from an EMBL/GenBank/DDBJ whole genome shotgun (WGS) entry which is preliminary data.</text>
</comment>
<dbReference type="Proteomes" id="UP000886741">
    <property type="component" value="Unassembled WGS sequence"/>
</dbReference>
<dbReference type="AlphaFoldDB" id="A0A9D1F902"/>
<dbReference type="SUPFAM" id="SSF46785">
    <property type="entry name" value="Winged helix' DNA-binding domain"/>
    <property type="match status" value="1"/>
</dbReference>
<evidence type="ECO:0000259" key="1">
    <source>
        <dbReference type="Pfam" id="PF13280"/>
    </source>
</evidence>
<evidence type="ECO:0000259" key="2">
    <source>
        <dbReference type="Pfam" id="PF25583"/>
    </source>
</evidence>
<dbReference type="PANTHER" id="PTHR34580">
    <property type="match status" value="1"/>
</dbReference>
<proteinExistence type="predicted"/>